<evidence type="ECO:0000313" key="2">
    <source>
        <dbReference type="EMBL" id="OIQ64869.1"/>
    </source>
</evidence>
<gene>
    <name evidence="2" type="ORF">GALL_535790</name>
</gene>
<feature type="compositionally biased region" description="Basic and acidic residues" evidence="1">
    <location>
        <begin position="7"/>
        <end position="20"/>
    </location>
</feature>
<evidence type="ECO:0000256" key="1">
    <source>
        <dbReference type="SAM" id="MobiDB-lite"/>
    </source>
</evidence>
<dbReference type="EMBL" id="MLJW01007776">
    <property type="protein sequence ID" value="OIQ64869.1"/>
    <property type="molecule type" value="Genomic_DNA"/>
</dbReference>
<accession>A0A1J5PMS4</accession>
<feature type="region of interest" description="Disordered" evidence="1">
    <location>
        <begin position="1"/>
        <end position="69"/>
    </location>
</feature>
<feature type="compositionally biased region" description="Basic and acidic residues" evidence="1">
    <location>
        <begin position="56"/>
        <end position="69"/>
    </location>
</feature>
<organism evidence="2">
    <name type="scientific">mine drainage metagenome</name>
    <dbReference type="NCBI Taxonomy" id="410659"/>
    <lineage>
        <taxon>unclassified sequences</taxon>
        <taxon>metagenomes</taxon>
        <taxon>ecological metagenomes</taxon>
    </lineage>
</organism>
<reference evidence="2" key="1">
    <citation type="submission" date="2016-10" db="EMBL/GenBank/DDBJ databases">
        <title>Sequence of Gallionella enrichment culture.</title>
        <authorList>
            <person name="Poehlein A."/>
            <person name="Muehling M."/>
            <person name="Daniel R."/>
        </authorList>
    </citation>
    <scope>NUCLEOTIDE SEQUENCE</scope>
</reference>
<sequence>MPNRYKIGQDRKCGDDREQVNKQFPGVEAGPVNDRIRHQNTGGHGGKEPVVLSQKDTGHAEHGIHSQAI</sequence>
<dbReference type="AlphaFoldDB" id="A0A1J5PMS4"/>
<proteinExistence type="predicted"/>
<comment type="caution">
    <text evidence="2">The sequence shown here is derived from an EMBL/GenBank/DDBJ whole genome shotgun (WGS) entry which is preliminary data.</text>
</comment>
<name>A0A1J5PMS4_9ZZZZ</name>
<protein>
    <submittedName>
        <fullName evidence="2">Uncharacterized protein</fullName>
    </submittedName>
</protein>